<evidence type="ECO:0000256" key="4">
    <source>
        <dbReference type="ARBA" id="ARBA00022771"/>
    </source>
</evidence>
<keyword evidence="9" id="KW-0804">Transcription</keyword>
<comment type="similarity">
    <text evidence="11">Belongs to the CoREST family.</text>
</comment>
<evidence type="ECO:0000256" key="6">
    <source>
        <dbReference type="ARBA" id="ARBA00023015"/>
    </source>
</evidence>
<organism evidence="15 16">
    <name type="scientific">Brachionus plicatilis</name>
    <name type="common">Marine rotifer</name>
    <name type="synonym">Brachionus muelleri</name>
    <dbReference type="NCBI Taxonomy" id="10195"/>
    <lineage>
        <taxon>Eukaryota</taxon>
        <taxon>Metazoa</taxon>
        <taxon>Spiralia</taxon>
        <taxon>Gnathifera</taxon>
        <taxon>Rotifera</taxon>
        <taxon>Eurotatoria</taxon>
        <taxon>Monogononta</taxon>
        <taxon>Pseudotrocha</taxon>
        <taxon>Ploima</taxon>
        <taxon>Brachionidae</taxon>
        <taxon>Brachionus</taxon>
    </lineage>
</organism>
<dbReference type="GO" id="GO:0003714">
    <property type="term" value="F:transcription corepressor activity"/>
    <property type="evidence" value="ECO:0007669"/>
    <property type="project" value="TreeGrafter"/>
</dbReference>
<gene>
    <name evidence="15" type="ORF">BpHYR1_024117</name>
</gene>
<dbReference type="PROSITE" id="PS51156">
    <property type="entry name" value="ELM2"/>
    <property type="match status" value="1"/>
</dbReference>
<dbReference type="InterPro" id="IPR017884">
    <property type="entry name" value="SANT_dom"/>
</dbReference>
<dbReference type="Gene3D" id="1.10.10.60">
    <property type="entry name" value="Homeodomain-like"/>
    <property type="match status" value="1"/>
</dbReference>
<evidence type="ECO:0000259" key="13">
    <source>
        <dbReference type="PROSITE" id="PS51156"/>
    </source>
</evidence>
<evidence type="ECO:0000256" key="10">
    <source>
        <dbReference type="ARBA" id="ARBA00023242"/>
    </source>
</evidence>
<dbReference type="PROSITE" id="PS51293">
    <property type="entry name" value="SANT"/>
    <property type="match status" value="2"/>
</dbReference>
<comment type="caution">
    <text evidence="15">The sequence shown here is derived from an EMBL/GenBank/DDBJ whole genome shotgun (WGS) entry which is preliminary data.</text>
</comment>
<dbReference type="FunFam" id="1.10.10.60:FF:000012">
    <property type="entry name" value="Metastasis-associated 1 family, member 3"/>
    <property type="match status" value="1"/>
</dbReference>
<evidence type="ECO:0000256" key="9">
    <source>
        <dbReference type="ARBA" id="ARBA00023163"/>
    </source>
</evidence>
<keyword evidence="2" id="KW-0678">Repressor</keyword>
<evidence type="ECO:0000256" key="3">
    <source>
        <dbReference type="ARBA" id="ARBA00022723"/>
    </source>
</evidence>
<feature type="domain" description="SANT" evidence="14">
    <location>
        <begin position="404"/>
        <end position="450"/>
    </location>
</feature>
<keyword evidence="3" id="KW-0479">Metal-binding</keyword>
<accession>A0A3M7TAU8</accession>
<comment type="subcellular location">
    <subcellularLocation>
        <location evidence="1">Nucleus</location>
    </subcellularLocation>
</comment>
<keyword evidence="8" id="KW-0238">DNA-binding</keyword>
<keyword evidence="5" id="KW-0862">Zinc</keyword>
<dbReference type="InterPro" id="IPR000949">
    <property type="entry name" value="ELM2_dom"/>
</dbReference>
<evidence type="ECO:0000313" key="16">
    <source>
        <dbReference type="Proteomes" id="UP000276133"/>
    </source>
</evidence>
<dbReference type="SMART" id="SM01189">
    <property type="entry name" value="ELM2"/>
    <property type="match status" value="1"/>
</dbReference>
<dbReference type="GO" id="GO:0000118">
    <property type="term" value="C:histone deacetylase complex"/>
    <property type="evidence" value="ECO:0007669"/>
    <property type="project" value="TreeGrafter"/>
</dbReference>
<dbReference type="InterPro" id="IPR051066">
    <property type="entry name" value="Trans_reg/Corepressor"/>
</dbReference>
<dbReference type="InterPro" id="IPR049048">
    <property type="entry name" value="REST_helical"/>
</dbReference>
<dbReference type="Gene3D" id="1.20.58.1880">
    <property type="match status" value="1"/>
</dbReference>
<dbReference type="Pfam" id="PF01448">
    <property type="entry name" value="ELM2"/>
    <property type="match status" value="1"/>
</dbReference>
<dbReference type="InterPro" id="IPR001005">
    <property type="entry name" value="SANT/Myb"/>
</dbReference>
<dbReference type="CDD" id="cd00167">
    <property type="entry name" value="SANT"/>
    <property type="match status" value="1"/>
</dbReference>
<evidence type="ECO:0000259" key="14">
    <source>
        <dbReference type="PROSITE" id="PS51293"/>
    </source>
</evidence>
<keyword evidence="6" id="KW-0805">Transcription regulation</keyword>
<dbReference type="GO" id="GO:0008270">
    <property type="term" value="F:zinc ion binding"/>
    <property type="evidence" value="ECO:0007669"/>
    <property type="project" value="UniProtKB-KW"/>
</dbReference>
<evidence type="ECO:0000256" key="2">
    <source>
        <dbReference type="ARBA" id="ARBA00022491"/>
    </source>
</evidence>
<dbReference type="SMART" id="SM00717">
    <property type="entry name" value="SANT"/>
    <property type="match status" value="2"/>
</dbReference>
<sequence length="486" mass="56287">MKIDQNFYLNSNSVNGNKGIPSSTSSNLSNISDLIPENTSGACIKVGNEFQVNLSEYDPNKQKLNRDQLELKEFPIWKPTEKLEQQQIDDFLKEAMEHHSFSTEQALSFLFWYKHDINNALNNMKKYCPKQDEWTQEQKVLFEQAYSFNGKNFSKIRQLIPNKSQGSLVTYYYNWKKSKAISQIESQQNNAKNSNNDYQNDNEEENSDDNESVDDTFINSASKICSNCDMITSQYQSTPKGQLCIPCFDYFKKTGLMRPDHVINKSLSNGNLQKHNCTQNNSLTKTNRYLTISNAAIGYETSNVTNTATISKEAKNFHKSLRKPPKGIYLNYDELMDLVKTGPDTVFEELQRKNTILRREHQKNKQEIDLMIKKFAHESELLKAEINKLLFDSETNDTNVTPFWTQKEINFVLQGFNKFGDDFELISQLIQTKSPESVKAFYAYYKDSLNLEKLVTNNTDLNKKSIEIMANLKKNNRHDIQVKFTE</sequence>
<dbReference type="GO" id="GO:0003677">
    <property type="term" value="F:DNA binding"/>
    <property type="evidence" value="ECO:0007669"/>
    <property type="project" value="UniProtKB-KW"/>
</dbReference>
<evidence type="ECO:0000256" key="5">
    <source>
        <dbReference type="ARBA" id="ARBA00022833"/>
    </source>
</evidence>
<keyword evidence="4" id="KW-0863">Zinc-finger</keyword>
<dbReference type="SUPFAM" id="SSF46689">
    <property type="entry name" value="Homeodomain-like"/>
    <property type="match status" value="2"/>
</dbReference>
<feature type="domain" description="ELM2" evidence="13">
    <location>
        <begin position="42"/>
        <end position="128"/>
    </location>
</feature>
<dbReference type="OrthoDB" id="10064338at2759"/>
<evidence type="ECO:0000313" key="15">
    <source>
        <dbReference type="EMBL" id="RNA45018.1"/>
    </source>
</evidence>
<dbReference type="STRING" id="10195.A0A3M7TAU8"/>
<evidence type="ECO:0000256" key="1">
    <source>
        <dbReference type="ARBA" id="ARBA00004123"/>
    </source>
</evidence>
<evidence type="ECO:0000256" key="7">
    <source>
        <dbReference type="ARBA" id="ARBA00023054"/>
    </source>
</evidence>
<dbReference type="Pfam" id="PF00249">
    <property type="entry name" value="Myb_DNA-binding"/>
    <property type="match status" value="2"/>
</dbReference>
<dbReference type="PANTHER" id="PTHR16089">
    <property type="entry name" value="REST COREPRESSOR COREST PROTEIN-RELATED"/>
    <property type="match status" value="1"/>
</dbReference>
<dbReference type="GO" id="GO:0006357">
    <property type="term" value="P:regulation of transcription by RNA polymerase II"/>
    <property type="evidence" value="ECO:0007669"/>
    <property type="project" value="TreeGrafter"/>
</dbReference>
<proteinExistence type="inferred from homology"/>
<dbReference type="PANTHER" id="PTHR16089:SF28">
    <property type="entry name" value="REST COREPRESSOR"/>
    <property type="match status" value="1"/>
</dbReference>
<keyword evidence="7" id="KW-0175">Coiled coil</keyword>
<dbReference type="GO" id="GO:0005667">
    <property type="term" value="C:transcription regulator complex"/>
    <property type="evidence" value="ECO:0007669"/>
    <property type="project" value="TreeGrafter"/>
</dbReference>
<protein>
    <submittedName>
        <fullName evidence="15">REST corepressor 3-like isoform X2</fullName>
    </submittedName>
</protein>
<keyword evidence="16" id="KW-1185">Reference proteome</keyword>
<reference evidence="15 16" key="1">
    <citation type="journal article" date="2018" name="Sci. Rep.">
        <title>Genomic signatures of local adaptation to the degree of environmental predictability in rotifers.</title>
        <authorList>
            <person name="Franch-Gras L."/>
            <person name="Hahn C."/>
            <person name="Garcia-Roger E.M."/>
            <person name="Carmona M.J."/>
            <person name="Serra M."/>
            <person name="Gomez A."/>
        </authorList>
    </citation>
    <scope>NUCLEOTIDE SEQUENCE [LARGE SCALE GENOMIC DNA]</scope>
    <source>
        <strain evidence="15">HYR1</strain>
    </source>
</reference>
<evidence type="ECO:0000256" key="8">
    <source>
        <dbReference type="ARBA" id="ARBA00023125"/>
    </source>
</evidence>
<dbReference type="Gene3D" id="4.10.1240.50">
    <property type="match status" value="1"/>
</dbReference>
<keyword evidence="10" id="KW-0539">Nucleus</keyword>
<evidence type="ECO:0000256" key="11">
    <source>
        <dbReference type="ARBA" id="ARBA00038011"/>
    </source>
</evidence>
<dbReference type="InterPro" id="IPR009057">
    <property type="entry name" value="Homeodomain-like_sf"/>
</dbReference>
<feature type="compositionally biased region" description="Low complexity" evidence="12">
    <location>
        <begin position="185"/>
        <end position="199"/>
    </location>
</feature>
<dbReference type="EMBL" id="REGN01000038">
    <property type="protein sequence ID" value="RNA45018.1"/>
    <property type="molecule type" value="Genomic_DNA"/>
</dbReference>
<feature type="domain" description="SANT" evidence="14">
    <location>
        <begin position="129"/>
        <end position="180"/>
    </location>
</feature>
<evidence type="ECO:0000256" key="12">
    <source>
        <dbReference type="SAM" id="MobiDB-lite"/>
    </source>
</evidence>
<feature type="region of interest" description="Disordered" evidence="12">
    <location>
        <begin position="184"/>
        <end position="213"/>
    </location>
</feature>
<dbReference type="AlphaFoldDB" id="A0A3M7TAU8"/>
<feature type="compositionally biased region" description="Acidic residues" evidence="12">
    <location>
        <begin position="200"/>
        <end position="213"/>
    </location>
</feature>
<dbReference type="Pfam" id="PF20878">
    <property type="entry name" value="REST_helical"/>
    <property type="match status" value="1"/>
</dbReference>
<name>A0A3M7TAU8_BRAPC</name>
<dbReference type="Proteomes" id="UP000276133">
    <property type="component" value="Unassembled WGS sequence"/>
</dbReference>